<evidence type="ECO:0000313" key="2">
    <source>
        <dbReference type="Proteomes" id="UP000008311"/>
    </source>
</evidence>
<dbReference type="InParanoid" id="B9TQ81"/>
<proteinExistence type="predicted"/>
<dbReference type="AlphaFoldDB" id="B9TQ81"/>
<evidence type="ECO:0000313" key="1">
    <source>
        <dbReference type="EMBL" id="EEF21983.1"/>
    </source>
</evidence>
<gene>
    <name evidence="1" type="ORF">RCOM_2061980</name>
</gene>
<accession>B9TQ81</accession>
<dbReference type="EMBL" id="EQ998191">
    <property type="protein sequence ID" value="EEF21983.1"/>
    <property type="molecule type" value="Genomic_DNA"/>
</dbReference>
<protein>
    <submittedName>
        <fullName evidence="1">Uncharacterized protein</fullName>
    </submittedName>
</protein>
<keyword evidence="2" id="KW-1185">Reference proteome</keyword>
<sequence length="202" mass="22181">MELECNVAQTVHSGSHLVVLQAANCAHPARPVRLLVAQALYVSLRICTGQVTIVTLTGLASHFALQRSSCREGVSHTLKLLVPRALDIATCFRWVVRSIVVDVDECGTKVPPVHRLRPAHTFQDVVRRKLAVQCCPQVLEMLSVRDATAGVFVQQPCGLPRAHILAVKLRGEIQQPPQRVDATENAFGQLLTRSVHPRNLPC</sequence>
<dbReference type="Proteomes" id="UP000008311">
    <property type="component" value="Unassembled WGS sequence"/>
</dbReference>
<reference evidence="2" key="1">
    <citation type="journal article" date="2010" name="Nat. Biotechnol.">
        <title>Draft genome sequence of the oilseed species Ricinus communis.</title>
        <authorList>
            <person name="Chan A.P."/>
            <person name="Crabtree J."/>
            <person name="Zhao Q."/>
            <person name="Lorenzi H."/>
            <person name="Orvis J."/>
            <person name="Puiu D."/>
            <person name="Melake-Berhan A."/>
            <person name="Jones K.M."/>
            <person name="Redman J."/>
            <person name="Chen G."/>
            <person name="Cahoon E.B."/>
            <person name="Gedil M."/>
            <person name="Stanke M."/>
            <person name="Haas B.J."/>
            <person name="Wortman J.R."/>
            <person name="Fraser-Liggett C.M."/>
            <person name="Ravel J."/>
            <person name="Rabinowicz P.D."/>
        </authorList>
    </citation>
    <scope>NUCLEOTIDE SEQUENCE [LARGE SCALE GENOMIC DNA]</scope>
    <source>
        <strain evidence="2">cv. Hale</strain>
    </source>
</reference>
<name>B9TQ81_RICCO</name>
<organism evidence="1 2">
    <name type="scientific">Ricinus communis</name>
    <name type="common">Castor bean</name>
    <dbReference type="NCBI Taxonomy" id="3988"/>
    <lineage>
        <taxon>Eukaryota</taxon>
        <taxon>Viridiplantae</taxon>
        <taxon>Streptophyta</taxon>
        <taxon>Embryophyta</taxon>
        <taxon>Tracheophyta</taxon>
        <taxon>Spermatophyta</taxon>
        <taxon>Magnoliopsida</taxon>
        <taxon>eudicotyledons</taxon>
        <taxon>Gunneridae</taxon>
        <taxon>Pentapetalae</taxon>
        <taxon>rosids</taxon>
        <taxon>fabids</taxon>
        <taxon>Malpighiales</taxon>
        <taxon>Euphorbiaceae</taxon>
        <taxon>Acalyphoideae</taxon>
        <taxon>Acalypheae</taxon>
        <taxon>Ricinus</taxon>
    </lineage>
</organism>
<feature type="non-terminal residue" evidence="1">
    <location>
        <position position="202"/>
    </location>
</feature>